<dbReference type="PANTHER" id="PTHR28037:SF1">
    <property type="entry name" value="ALCOHOL O-ACETYLTRANSFERASE 1-RELATED"/>
    <property type="match status" value="1"/>
</dbReference>
<reference evidence="2 3" key="1">
    <citation type="submission" date="2018-04" db="EMBL/GenBank/DDBJ databases">
        <authorList>
            <person name="Zhang X."/>
            <person name="Yuan J."/>
            <person name="Li F."/>
            <person name="Xiang J."/>
        </authorList>
    </citation>
    <scope>NUCLEOTIDE SEQUENCE [LARGE SCALE GENOMIC DNA]</scope>
    <source>
        <tissue evidence="2">Muscle</tissue>
    </source>
</reference>
<evidence type="ECO:0000313" key="3">
    <source>
        <dbReference type="Proteomes" id="UP000283509"/>
    </source>
</evidence>
<dbReference type="InterPro" id="IPR023213">
    <property type="entry name" value="CAT-like_dom_sf"/>
</dbReference>
<feature type="chain" id="PRO_5018992181" description="Condensation domain-containing protein" evidence="1">
    <location>
        <begin position="17"/>
        <end position="523"/>
    </location>
</feature>
<gene>
    <name evidence="2" type="ORF">C7M84_011217</name>
</gene>
<dbReference type="EMBL" id="QCYY01002418">
    <property type="protein sequence ID" value="ROT70488.1"/>
    <property type="molecule type" value="Genomic_DNA"/>
</dbReference>
<proteinExistence type="predicted"/>
<feature type="signal peptide" evidence="1">
    <location>
        <begin position="1"/>
        <end position="16"/>
    </location>
</feature>
<evidence type="ECO:0008006" key="4">
    <source>
        <dbReference type="Google" id="ProtNLM"/>
    </source>
</evidence>
<accession>A0A423T2K2</accession>
<dbReference type="Gene3D" id="3.30.559.30">
    <property type="entry name" value="Nonribosomal peptide synthetase, condensation domain"/>
    <property type="match status" value="1"/>
</dbReference>
<dbReference type="Proteomes" id="UP000283509">
    <property type="component" value="Unassembled WGS sequence"/>
</dbReference>
<keyword evidence="1" id="KW-0732">Signal</keyword>
<dbReference type="SUPFAM" id="SSF52777">
    <property type="entry name" value="CoA-dependent acyltransferases"/>
    <property type="match status" value="2"/>
</dbReference>
<name>A0A423T2K2_PENVA</name>
<evidence type="ECO:0000313" key="2">
    <source>
        <dbReference type="EMBL" id="ROT70488.1"/>
    </source>
</evidence>
<reference evidence="2 3" key="2">
    <citation type="submission" date="2019-01" db="EMBL/GenBank/DDBJ databases">
        <title>The decoding of complex shrimp genome reveals the adaptation for benthos swimmer, frequently molting mechanism and breeding impact on genome.</title>
        <authorList>
            <person name="Sun Y."/>
            <person name="Gao Y."/>
            <person name="Yu Y."/>
        </authorList>
    </citation>
    <scope>NUCLEOTIDE SEQUENCE [LARGE SCALE GENOMIC DNA]</scope>
    <source>
        <tissue evidence="2">Muscle</tissue>
    </source>
</reference>
<evidence type="ECO:0000256" key="1">
    <source>
        <dbReference type="SAM" id="SignalP"/>
    </source>
</evidence>
<dbReference type="InterPro" id="IPR052058">
    <property type="entry name" value="Alcohol_O-acetyltransferase"/>
</dbReference>
<keyword evidence="3" id="KW-1185">Reference proteome</keyword>
<dbReference type="OrthoDB" id="6343044at2759"/>
<dbReference type="AlphaFoldDB" id="A0A423T2K2"/>
<protein>
    <recommendedName>
        <fullName evidence="4">Condensation domain-containing protein</fullName>
    </recommendedName>
</protein>
<comment type="caution">
    <text evidence="2">The sequence shown here is derived from an EMBL/GenBank/DDBJ whole genome shotgun (WGS) entry which is preliminary data.</text>
</comment>
<organism evidence="2 3">
    <name type="scientific">Penaeus vannamei</name>
    <name type="common">Whiteleg shrimp</name>
    <name type="synonym">Litopenaeus vannamei</name>
    <dbReference type="NCBI Taxonomy" id="6689"/>
    <lineage>
        <taxon>Eukaryota</taxon>
        <taxon>Metazoa</taxon>
        <taxon>Ecdysozoa</taxon>
        <taxon>Arthropoda</taxon>
        <taxon>Crustacea</taxon>
        <taxon>Multicrustacea</taxon>
        <taxon>Malacostraca</taxon>
        <taxon>Eumalacostraca</taxon>
        <taxon>Eucarida</taxon>
        <taxon>Decapoda</taxon>
        <taxon>Dendrobranchiata</taxon>
        <taxon>Penaeoidea</taxon>
        <taxon>Penaeidae</taxon>
        <taxon>Penaeus</taxon>
    </lineage>
</organism>
<dbReference type="PANTHER" id="PTHR28037">
    <property type="entry name" value="ALCOHOL O-ACETYLTRANSFERASE 1-RELATED"/>
    <property type="match status" value="1"/>
</dbReference>
<sequence>MCLCVLLGVAWHVIFPSPHPPPTPAPPLPNDPPATPSLAPSCPLPATAPCHPSATPILLTFVRYAITRRESIMDNEIKWLWRTTQTEDFYATYTISYQLTLATREPLLEDHLRQALTHLFRKVPLLRVCFGKRDGEMWIREMAEEALDFEVVSNVPREDIRESLQAYRYDLMKGPLWCVKLLSEPPSSPVVPEGVDMTKFCHVYTLFLGLHHGITDGNSNMRICGFLVQILEAVLGRKDIDDAEQLGVYVSDERTQQLQKEYVASLEADPELRSKVVDEIQSRYGKYSLIKSTFKGVGEKVAKTGVLEMDLDADSTIAFIKRCRAEGVTVNSAFIAATSVSVVDLLVDGGLEQDTYDIRSDHVLNARRYWAGDTSQYLGCHLLPLMPVVAKTPRNITGKFWDFARSVHQELQKKFNEGGPLLEEAGRHFMSANTDFDPTFQYEFCLTNMGNVTNLVTEGGDNLQALHVIRTVAMNTVPCTWSILLHTFRSRLILALTYNTSFVNSEMARKFCDGIFYRIREAL</sequence>
<dbReference type="Gene3D" id="3.30.559.10">
    <property type="entry name" value="Chloramphenicol acetyltransferase-like domain"/>
    <property type="match status" value="1"/>
</dbReference>